<dbReference type="Proteomes" id="UP000819052">
    <property type="component" value="Unassembled WGS sequence"/>
</dbReference>
<reference evidence="1 2" key="1">
    <citation type="submission" date="2019-09" db="EMBL/GenBank/DDBJ databases">
        <title>Taxonomy of Antarctic Massilia spp.: description of Massilia rubra sp. nov., Massilia aquatica sp. nov., Massilia mucilaginosa sp. nov., Massilia frigida sp. nov. isolated from streams, lakes and regoliths.</title>
        <authorList>
            <person name="Holochova P."/>
            <person name="Sedlacek I."/>
            <person name="Kralova S."/>
            <person name="Maslanova I."/>
            <person name="Busse H.-J."/>
            <person name="Stankova E."/>
            <person name="Vrbovska V."/>
            <person name="Kovarovic V."/>
            <person name="Bartak M."/>
            <person name="Svec P."/>
            <person name="Pantucek R."/>
        </authorList>
    </citation>
    <scope>NUCLEOTIDE SEQUENCE [LARGE SCALE GENOMIC DNA]</scope>
    <source>
        <strain evidence="1 2">CCM 8693</strain>
    </source>
</reference>
<evidence type="ECO:0000313" key="2">
    <source>
        <dbReference type="Proteomes" id="UP000819052"/>
    </source>
</evidence>
<evidence type="ECO:0008006" key="3">
    <source>
        <dbReference type="Google" id="ProtNLM"/>
    </source>
</evidence>
<accession>A0ABX0M4V8</accession>
<keyword evidence="2" id="KW-1185">Reference proteome</keyword>
<sequence length="275" mass="30639">MLNRLLKKPAPAPEPVPSFTKRRFFGTEQKAFYGRLRRALPKCYIFPDVALSKLMIPSNPDPKIKRSHQDHLSGRKVDYAVFDARLHLLFVIELTVPPAPGANPDTIPIAALMASAGIRRFSWPKDNLPSTEQTLRALADYSAENLAREEGDAGEPLSQPGQPEHIDTIPVVDSIIVPRGASTLTLEALAGMAPQGALKTSYPHVWERICLFCTEPRHLHQYLHSLSMQDRGVKRAGFSEEALNEIARIQVANVGYLQTQTAPERASWNDVFTDR</sequence>
<name>A0ABX0M4V8_9BURK</name>
<dbReference type="RefSeq" id="WP_167078105.1">
    <property type="nucleotide sequence ID" value="NZ_VVIW01000011.1"/>
</dbReference>
<gene>
    <name evidence="1" type="ORF">F1609_19045</name>
</gene>
<evidence type="ECO:0000313" key="1">
    <source>
        <dbReference type="EMBL" id="NHZ42251.1"/>
    </source>
</evidence>
<protein>
    <recommendedName>
        <fullName evidence="3">DUF2726 domain-containing protein</fullName>
    </recommendedName>
</protein>
<comment type="caution">
    <text evidence="1">The sequence shown here is derived from an EMBL/GenBank/DDBJ whole genome shotgun (WGS) entry which is preliminary data.</text>
</comment>
<dbReference type="EMBL" id="VVIW01000011">
    <property type="protein sequence ID" value="NHZ42251.1"/>
    <property type="molecule type" value="Genomic_DNA"/>
</dbReference>
<organism evidence="1 2">
    <name type="scientific">Massilia aquatica</name>
    <dbReference type="NCBI Taxonomy" id="2609000"/>
    <lineage>
        <taxon>Bacteria</taxon>
        <taxon>Pseudomonadati</taxon>
        <taxon>Pseudomonadota</taxon>
        <taxon>Betaproteobacteria</taxon>
        <taxon>Burkholderiales</taxon>
        <taxon>Oxalobacteraceae</taxon>
        <taxon>Telluria group</taxon>
        <taxon>Massilia</taxon>
    </lineage>
</organism>
<proteinExistence type="predicted"/>